<dbReference type="InterPro" id="IPR018575">
    <property type="entry name" value="Restrct_endonuc_II_Eco29kI"/>
</dbReference>
<name>A0A8B0SPB7_9GAMM</name>
<dbReference type="EMBL" id="CP072748">
    <property type="protein sequence ID" value="QTX12764.1"/>
    <property type="molecule type" value="Genomic_DNA"/>
</dbReference>
<evidence type="ECO:0000313" key="2">
    <source>
        <dbReference type="EMBL" id="QTX12764.1"/>
    </source>
</evidence>
<keyword evidence="2" id="KW-0540">Nuclease</keyword>
<dbReference type="EC" id="3.1.21.-" evidence="2"/>
<evidence type="ECO:0000313" key="1">
    <source>
        <dbReference type="EMBL" id="MBO0612292.1"/>
    </source>
</evidence>
<dbReference type="GO" id="GO:0004519">
    <property type="term" value="F:endonuclease activity"/>
    <property type="evidence" value="ECO:0007669"/>
    <property type="project" value="UniProtKB-KW"/>
</dbReference>
<keyword evidence="3" id="KW-1185">Reference proteome</keyword>
<reference evidence="1 3" key="1">
    <citation type="submission" date="2021-03" db="EMBL/GenBank/DDBJ databases">
        <title>Draft genome and methylome analysis of Thiotrix fructosivoruns ATCC 49748.</title>
        <authorList>
            <person name="Fomenkov A."/>
            <person name="Grabovich M.Y."/>
            <person name="Roberts R.J."/>
        </authorList>
    </citation>
    <scope>NUCLEOTIDE SEQUENCE [LARGE SCALE GENOMIC DNA]</scope>
    <source>
        <strain evidence="1 3">ATCC 49748</strain>
    </source>
</reference>
<dbReference type="GO" id="GO:0016787">
    <property type="term" value="F:hydrolase activity"/>
    <property type="evidence" value="ECO:0007669"/>
    <property type="project" value="UniProtKB-KW"/>
</dbReference>
<dbReference type="AlphaFoldDB" id="A0A8B0SPB7"/>
<sequence length="215" mass="23929">MKNLDFDRRKHIYTSTAFAELVKDAVRFFNGTPVHTLPPPEAFGGTGVYAIYYTGQHSAYKKYAGLNRLAYNFPIYVGKAVPKGWRQARLSDDVLNQSKELHTRLREHARSIGAASSLAVEDFMCRFVIFEGEASDMIGTIEAALIKLNMPLWNTVVDGFGNHDPGKGRYEQAKSDWDVIHPGRAWAEKCKGVHSSAATILSRVDAHLNQLGSQS</sequence>
<dbReference type="Pfam" id="PF09517">
    <property type="entry name" value="RE_Eco29kI"/>
    <property type="match status" value="1"/>
</dbReference>
<gene>
    <name evidence="2" type="ORF">J1836_007815</name>
    <name evidence="1" type="ORF">J1836_05010</name>
</gene>
<reference evidence="2" key="2">
    <citation type="submission" date="2021-04" db="EMBL/GenBank/DDBJ databases">
        <title>Complete Genome and methylome analysis of Thiothrix fructosivorans ATCC 49748.</title>
        <authorList>
            <person name="Fomenkov A."/>
            <person name="Sun L."/>
            <person name="Vincze T."/>
            <person name="Grabovich M.Y."/>
            <person name="Roberts R.J."/>
        </authorList>
    </citation>
    <scope>NUCLEOTIDE SEQUENCE</scope>
    <source>
        <strain evidence="2">ATCC 49748</strain>
    </source>
</reference>
<evidence type="ECO:0000313" key="3">
    <source>
        <dbReference type="Proteomes" id="UP000664466"/>
    </source>
</evidence>
<dbReference type="Proteomes" id="UP000664466">
    <property type="component" value="Unassembled WGS sequence"/>
</dbReference>
<keyword evidence="2" id="KW-0255">Endonuclease</keyword>
<organism evidence="2">
    <name type="scientific">Thiothrix fructosivorans</name>
    <dbReference type="NCBI Taxonomy" id="111770"/>
    <lineage>
        <taxon>Bacteria</taxon>
        <taxon>Pseudomonadati</taxon>
        <taxon>Pseudomonadota</taxon>
        <taxon>Gammaproteobacteria</taxon>
        <taxon>Thiotrichales</taxon>
        <taxon>Thiotrichaceae</taxon>
        <taxon>Thiothrix</taxon>
    </lineage>
</organism>
<protein>
    <submittedName>
        <fullName evidence="2">Eco29kI family restriction endonuclease</fullName>
        <ecNumber evidence="2">3.1.21.-</ecNumber>
    </submittedName>
</protein>
<dbReference type="EMBL" id="JAFMPM010000006">
    <property type="protein sequence ID" value="MBO0612292.1"/>
    <property type="molecule type" value="Genomic_DNA"/>
</dbReference>
<accession>A0A8B0SPB7</accession>
<keyword evidence="2" id="KW-0378">Hydrolase</keyword>
<proteinExistence type="predicted"/>